<accession>A0ABW2FSM7</accession>
<dbReference type="InterPro" id="IPR036890">
    <property type="entry name" value="HATPase_C_sf"/>
</dbReference>
<name>A0ABW2FSM7_9ACTN</name>
<feature type="region of interest" description="Disordered" evidence="2">
    <location>
        <begin position="1"/>
        <end position="51"/>
    </location>
</feature>
<sequence length="165" mass="17721">MSPTGRQGNQSVAVLGNETGARLNGQPAVPDPGHAPGDHDSWPLTHCPKAPGRARRASASLLERWEVDRKAADAVLLVVSELVTNAVVHATPPISLRLFHDRPRRRICVEVTDGGPAVRSDDRVRRCSAEEHGRGLTIVRSVSSAHGTRVHPDGIARWAHLPSTA</sequence>
<dbReference type="PANTHER" id="PTHR35526">
    <property type="entry name" value="ANTI-SIGMA-F FACTOR RSBW-RELATED"/>
    <property type="match status" value="1"/>
</dbReference>
<dbReference type="RefSeq" id="WP_345704966.1">
    <property type="nucleotide sequence ID" value="NZ_BAABKV010000001.1"/>
</dbReference>
<protein>
    <submittedName>
        <fullName evidence="4">ATP-binding protein</fullName>
    </submittedName>
</protein>
<evidence type="ECO:0000313" key="5">
    <source>
        <dbReference type="Proteomes" id="UP001596435"/>
    </source>
</evidence>
<proteinExistence type="predicted"/>
<dbReference type="PANTHER" id="PTHR35526:SF3">
    <property type="entry name" value="ANTI-SIGMA-F FACTOR RSBW"/>
    <property type="match status" value="1"/>
</dbReference>
<feature type="domain" description="Histidine kinase/HSP90-like ATPase" evidence="3">
    <location>
        <begin position="53"/>
        <end position="145"/>
    </location>
</feature>
<organism evidence="4 5">
    <name type="scientific">Kitasatospora paranensis</name>
    <dbReference type="NCBI Taxonomy" id="258053"/>
    <lineage>
        <taxon>Bacteria</taxon>
        <taxon>Bacillati</taxon>
        <taxon>Actinomycetota</taxon>
        <taxon>Actinomycetes</taxon>
        <taxon>Kitasatosporales</taxon>
        <taxon>Streptomycetaceae</taxon>
        <taxon>Kitasatospora</taxon>
    </lineage>
</organism>
<dbReference type="InterPro" id="IPR050267">
    <property type="entry name" value="Anti-sigma-factor_SerPK"/>
</dbReference>
<dbReference type="EMBL" id="JBHTAJ010000018">
    <property type="protein sequence ID" value="MFC7180249.1"/>
    <property type="molecule type" value="Genomic_DNA"/>
</dbReference>
<dbReference type="Proteomes" id="UP001596435">
    <property type="component" value="Unassembled WGS sequence"/>
</dbReference>
<keyword evidence="4" id="KW-0547">Nucleotide-binding</keyword>
<evidence type="ECO:0000256" key="2">
    <source>
        <dbReference type="SAM" id="MobiDB-lite"/>
    </source>
</evidence>
<keyword evidence="4" id="KW-0067">ATP-binding</keyword>
<keyword evidence="1" id="KW-0723">Serine/threonine-protein kinase</keyword>
<keyword evidence="5" id="KW-1185">Reference proteome</keyword>
<evidence type="ECO:0000256" key="1">
    <source>
        <dbReference type="ARBA" id="ARBA00022527"/>
    </source>
</evidence>
<comment type="caution">
    <text evidence="4">The sequence shown here is derived from an EMBL/GenBank/DDBJ whole genome shotgun (WGS) entry which is preliminary data.</text>
</comment>
<dbReference type="GO" id="GO:0005524">
    <property type="term" value="F:ATP binding"/>
    <property type="evidence" value="ECO:0007669"/>
    <property type="project" value="UniProtKB-KW"/>
</dbReference>
<dbReference type="Gene3D" id="3.30.565.10">
    <property type="entry name" value="Histidine kinase-like ATPase, C-terminal domain"/>
    <property type="match status" value="1"/>
</dbReference>
<dbReference type="SUPFAM" id="SSF55874">
    <property type="entry name" value="ATPase domain of HSP90 chaperone/DNA topoisomerase II/histidine kinase"/>
    <property type="match status" value="1"/>
</dbReference>
<evidence type="ECO:0000313" key="4">
    <source>
        <dbReference type="EMBL" id="MFC7180249.1"/>
    </source>
</evidence>
<feature type="compositionally biased region" description="Polar residues" evidence="2">
    <location>
        <begin position="1"/>
        <end position="12"/>
    </location>
</feature>
<evidence type="ECO:0000259" key="3">
    <source>
        <dbReference type="Pfam" id="PF13581"/>
    </source>
</evidence>
<dbReference type="CDD" id="cd16936">
    <property type="entry name" value="HATPase_RsbW-like"/>
    <property type="match status" value="1"/>
</dbReference>
<reference evidence="5" key="1">
    <citation type="journal article" date="2019" name="Int. J. Syst. Evol. Microbiol.">
        <title>The Global Catalogue of Microorganisms (GCM) 10K type strain sequencing project: providing services to taxonomists for standard genome sequencing and annotation.</title>
        <authorList>
            <consortium name="The Broad Institute Genomics Platform"/>
            <consortium name="The Broad Institute Genome Sequencing Center for Infectious Disease"/>
            <person name="Wu L."/>
            <person name="Ma J."/>
        </authorList>
    </citation>
    <scope>NUCLEOTIDE SEQUENCE [LARGE SCALE GENOMIC DNA]</scope>
    <source>
        <strain evidence="5">CGMCC 1.12859</strain>
    </source>
</reference>
<dbReference type="Pfam" id="PF13581">
    <property type="entry name" value="HATPase_c_2"/>
    <property type="match status" value="1"/>
</dbReference>
<dbReference type="InterPro" id="IPR003594">
    <property type="entry name" value="HATPase_dom"/>
</dbReference>
<keyword evidence="1" id="KW-0808">Transferase</keyword>
<gene>
    <name evidence="4" type="ORF">ACFQMG_11860</name>
</gene>
<keyword evidence="1" id="KW-0418">Kinase</keyword>